<sequence>MPVTVPASPALRWVTAALLFAAAGLSVVLPFVSATLLTIAVGAVSVIAGVSQILRLTGEADIKGKIFRLFSGLLYLGGGIWVLAFPVASEVSLTLFVGFLLAFEGVMELAAAATGQGAARGLVLIDGIVTAVLGGMLIAEWPSDSIWAIGMLFGIGMAFSAINLLTAPPSQPAS</sequence>
<proteinExistence type="predicted"/>
<dbReference type="Pfam" id="PF03729">
    <property type="entry name" value="DUF308"/>
    <property type="match status" value="1"/>
</dbReference>
<evidence type="ECO:0000256" key="1">
    <source>
        <dbReference type="SAM" id="Phobius"/>
    </source>
</evidence>
<keyword evidence="1" id="KW-0472">Membrane</keyword>
<comment type="caution">
    <text evidence="2">The sequence shown here is derived from an EMBL/GenBank/DDBJ whole genome shotgun (WGS) entry which is preliminary data.</text>
</comment>
<keyword evidence="1" id="KW-0812">Transmembrane</keyword>
<organism evidence="2 3">
    <name type="scientific">Cyanobium usitatum str. Tous</name>
    <dbReference type="NCBI Taxonomy" id="2116684"/>
    <lineage>
        <taxon>Bacteria</taxon>
        <taxon>Bacillati</taxon>
        <taxon>Cyanobacteriota</taxon>
        <taxon>Cyanophyceae</taxon>
        <taxon>Synechococcales</taxon>
        <taxon>Prochlorococcaceae</taxon>
        <taxon>Cyanobium</taxon>
    </lineage>
</organism>
<dbReference type="Proteomes" id="UP000243002">
    <property type="component" value="Unassembled WGS sequence"/>
</dbReference>
<dbReference type="PANTHER" id="PTHR34989">
    <property type="entry name" value="PROTEIN HDED"/>
    <property type="match status" value="1"/>
</dbReference>
<dbReference type="InterPro" id="IPR005325">
    <property type="entry name" value="DUF308_memb"/>
</dbReference>
<dbReference type="OrthoDB" id="9815400at2"/>
<keyword evidence="3" id="KW-1185">Reference proteome</keyword>
<feature type="transmembrane region" description="Helical" evidence="1">
    <location>
        <begin position="145"/>
        <end position="165"/>
    </location>
</feature>
<feature type="transmembrane region" description="Helical" evidence="1">
    <location>
        <begin position="35"/>
        <end position="54"/>
    </location>
</feature>
<feature type="transmembrane region" description="Helical" evidence="1">
    <location>
        <begin position="93"/>
        <end position="114"/>
    </location>
</feature>
<dbReference type="RefSeq" id="WP_106502778.1">
    <property type="nucleotide sequence ID" value="NZ_PXXO01000007.1"/>
</dbReference>
<evidence type="ECO:0008006" key="4">
    <source>
        <dbReference type="Google" id="ProtNLM"/>
    </source>
</evidence>
<dbReference type="InterPro" id="IPR052712">
    <property type="entry name" value="Acid_resist_chaperone_HdeD"/>
</dbReference>
<keyword evidence="1" id="KW-1133">Transmembrane helix</keyword>
<evidence type="ECO:0000313" key="2">
    <source>
        <dbReference type="EMBL" id="PSJ05154.1"/>
    </source>
</evidence>
<dbReference type="GO" id="GO:0005886">
    <property type="term" value="C:plasma membrane"/>
    <property type="evidence" value="ECO:0007669"/>
    <property type="project" value="TreeGrafter"/>
</dbReference>
<accession>A0A2P7MV93</accession>
<dbReference type="PANTHER" id="PTHR34989:SF1">
    <property type="entry name" value="PROTEIN HDED"/>
    <property type="match status" value="1"/>
</dbReference>
<name>A0A2P7MV93_9CYAN</name>
<gene>
    <name evidence="2" type="ORF">C7K55_07375</name>
</gene>
<dbReference type="EMBL" id="PXXO01000007">
    <property type="protein sequence ID" value="PSJ05154.1"/>
    <property type="molecule type" value="Genomic_DNA"/>
</dbReference>
<protein>
    <recommendedName>
        <fullName evidence="4">HdeD family acid-resistance protein</fullName>
    </recommendedName>
</protein>
<feature type="transmembrane region" description="Helical" evidence="1">
    <location>
        <begin position="66"/>
        <end position="87"/>
    </location>
</feature>
<feature type="transmembrane region" description="Helical" evidence="1">
    <location>
        <begin position="121"/>
        <end position="139"/>
    </location>
</feature>
<reference evidence="2 3" key="1">
    <citation type="journal article" date="2018" name="Environ. Microbiol.">
        <title>Ecological and genomic features of two widespread freshwater picocyanobacteria.</title>
        <authorList>
            <person name="Cabello-Yeves P.J."/>
            <person name="Picazo A."/>
            <person name="Camacho A."/>
            <person name="Callieri C."/>
            <person name="Rosselli R."/>
            <person name="Roda-Garcia J.J."/>
            <person name="Coutinho F.H."/>
            <person name="Rodriguez-Valera F."/>
        </authorList>
    </citation>
    <scope>NUCLEOTIDE SEQUENCE [LARGE SCALE GENOMIC DNA]</scope>
    <source>
        <strain evidence="2 3">Tous</strain>
    </source>
</reference>
<feature type="transmembrane region" description="Helical" evidence="1">
    <location>
        <begin position="12"/>
        <end position="29"/>
    </location>
</feature>
<evidence type="ECO:0000313" key="3">
    <source>
        <dbReference type="Proteomes" id="UP000243002"/>
    </source>
</evidence>
<dbReference type="AlphaFoldDB" id="A0A2P7MV93"/>